<feature type="domain" description="ParB-like N-terminal" evidence="4">
    <location>
        <begin position="12"/>
        <end position="97"/>
    </location>
</feature>
<dbReference type="InterPro" id="IPR002052">
    <property type="entry name" value="DNA_methylase_N6_adenine_CS"/>
</dbReference>
<dbReference type="GO" id="GO:0003677">
    <property type="term" value="F:DNA binding"/>
    <property type="evidence" value="ECO:0007669"/>
    <property type="project" value="InterPro"/>
</dbReference>
<accession>A0A0F9FA38</accession>
<dbReference type="Gene3D" id="3.40.50.150">
    <property type="entry name" value="Vaccinia Virus protein VP39"/>
    <property type="match status" value="1"/>
</dbReference>
<gene>
    <name evidence="5" type="ORF">LCGC14_2056100</name>
</gene>
<evidence type="ECO:0000256" key="1">
    <source>
        <dbReference type="ARBA" id="ARBA00006594"/>
    </source>
</evidence>
<keyword evidence="3" id="KW-0808">Transferase</keyword>
<dbReference type="GO" id="GO:0009007">
    <property type="term" value="F:site-specific DNA-methyltransferase (adenine-specific) activity"/>
    <property type="evidence" value="ECO:0007669"/>
    <property type="project" value="TreeGrafter"/>
</dbReference>
<keyword evidence="2" id="KW-0489">Methyltransferase</keyword>
<reference evidence="5" key="1">
    <citation type="journal article" date="2015" name="Nature">
        <title>Complex archaea that bridge the gap between prokaryotes and eukaryotes.</title>
        <authorList>
            <person name="Spang A."/>
            <person name="Saw J.H."/>
            <person name="Jorgensen S.L."/>
            <person name="Zaremba-Niedzwiedzka K."/>
            <person name="Martijn J."/>
            <person name="Lind A.E."/>
            <person name="van Eijk R."/>
            <person name="Schleper C."/>
            <person name="Guy L."/>
            <person name="Ettema T.J."/>
        </authorList>
    </citation>
    <scope>NUCLEOTIDE SEQUENCE</scope>
</reference>
<dbReference type="Gene3D" id="3.90.1530.10">
    <property type="entry name" value="Conserved hypothetical protein from pyrococcus furiosus pfu- 392566-001, ParB domain"/>
    <property type="match status" value="1"/>
</dbReference>
<dbReference type="InterPro" id="IPR001091">
    <property type="entry name" value="RM_Methyltransferase"/>
</dbReference>
<dbReference type="SMART" id="SM00470">
    <property type="entry name" value="ParB"/>
    <property type="match status" value="1"/>
</dbReference>
<dbReference type="InterPro" id="IPR015840">
    <property type="entry name" value="DNA_MeTrfase_ParB"/>
</dbReference>
<evidence type="ECO:0000259" key="4">
    <source>
        <dbReference type="SMART" id="SM00470"/>
    </source>
</evidence>
<dbReference type="SUPFAM" id="SSF110849">
    <property type="entry name" value="ParB/Sulfiredoxin"/>
    <property type="match status" value="1"/>
</dbReference>
<evidence type="ECO:0000313" key="5">
    <source>
        <dbReference type="EMBL" id="KKL75316.1"/>
    </source>
</evidence>
<dbReference type="AlphaFoldDB" id="A0A0F9FA38"/>
<dbReference type="PANTHER" id="PTHR13370:SF3">
    <property type="entry name" value="TRNA (GUANINE(10)-N2)-METHYLTRANSFERASE HOMOLOG"/>
    <property type="match status" value="1"/>
</dbReference>
<dbReference type="PIRSF" id="PIRSF036758">
    <property type="entry name" value="Aden_M_ParB"/>
    <property type="match status" value="1"/>
</dbReference>
<dbReference type="Pfam" id="PF02195">
    <property type="entry name" value="ParB_N"/>
    <property type="match status" value="1"/>
</dbReference>
<name>A0A0F9FA38_9ZZZZ</name>
<dbReference type="InterPro" id="IPR029063">
    <property type="entry name" value="SAM-dependent_MTases_sf"/>
</dbReference>
<dbReference type="EMBL" id="LAZR01024385">
    <property type="protein sequence ID" value="KKL75316.1"/>
    <property type="molecule type" value="Genomic_DNA"/>
</dbReference>
<comment type="similarity">
    <text evidence="1">Belongs to the N(4)/N(6)-methyltransferase family.</text>
</comment>
<dbReference type="InterPro" id="IPR036086">
    <property type="entry name" value="ParB/Sulfiredoxin_sf"/>
</dbReference>
<dbReference type="GO" id="GO:0032259">
    <property type="term" value="P:methylation"/>
    <property type="evidence" value="ECO:0007669"/>
    <property type="project" value="UniProtKB-KW"/>
</dbReference>
<evidence type="ECO:0000256" key="3">
    <source>
        <dbReference type="ARBA" id="ARBA00022679"/>
    </source>
</evidence>
<dbReference type="GO" id="GO:0005737">
    <property type="term" value="C:cytoplasm"/>
    <property type="evidence" value="ECO:0007669"/>
    <property type="project" value="TreeGrafter"/>
</dbReference>
<proteinExistence type="inferred from homology"/>
<dbReference type="PROSITE" id="PS00092">
    <property type="entry name" value="N6_MTASE"/>
    <property type="match status" value="1"/>
</dbReference>
<sequence length="395" mass="43705">MADQVGIVKKIETIAPGLLNPSAYNPRTISPQEFAKLRRSLREFGFVEPVVVNNGNKIIGGHQRVRAAIEEGLKRVPIVRLDLPETKAKALNLALNRISGEWDVPLLKDLLGQLSATPEFDVEITGFNAIEIEQLGSSDASAEKPERTSPQELLAKSEQLRKRWRTGRGQLWVIGGHKVFCGDSTQADHVRRVMGGRLADAIVTDPPFGLGRVGIANDSGPDLAKLYQEVLQMLPAENAIVIAFQSPRFFRVWLDAIKAAGHRFQRALWSYQVNRQSYPWRGWLMKSDMLLVSTLGTPSWPKAVPACHDTYSDRYEPEVESTGAWHPSVKLLSVVRSLVAHTRGLIFDPFLGAGTTVVAAHQLGRTCCGIEIDPRYVAITLQRMANLGLKPKLAK</sequence>
<organism evidence="5">
    <name type="scientific">marine sediment metagenome</name>
    <dbReference type="NCBI Taxonomy" id="412755"/>
    <lineage>
        <taxon>unclassified sequences</taxon>
        <taxon>metagenomes</taxon>
        <taxon>ecological metagenomes</taxon>
    </lineage>
</organism>
<dbReference type="Pfam" id="PF01555">
    <property type="entry name" value="N6_N4_Mtase"/>
    <property type="match status" value="1"/>
</dbReference>
<dbReference type="InterPro" id="IPR002941">
    <property type="entry name" value="DNA_methylase_N4/N6"/>
</dbReference>
<dbReference type="PANTHER" id="PTHR13370">
    <property type="entry name" value="RNA METHYLASE-RELATED"/>
    <property type="match status" value="1"/>
</dbReference>
<evidence type="ECO:0000256" key="2">
    <source>
        <dbReference type="ARBA" id="ARBA00022603"/>
    </source>
</evidence>
<dbReference type="PRINTS" id="PR00508">
    <property type="entry name" value="S21N4MTFRASE"/>
</dbReference>
<dbReference type="GO" id="GO:0008170">
    <property type="term" value="F:N-methyltransferase activity"/>
    <property type="evidence" value="ECO:0007669"/>
    <property type="project" value="InterPro"/>
</dbReference>
<dbReference type="InterPro" id="IPR003115">
    <property type="entry name" value="ParB_N"/>
</dbReference>
<dbReference type="SUPFAM" id="SSF53335">
    <property type="entry name" value="S-adenosyl-L-methionine-dependent methyltransferases"/>
    <property type="match status" value="1"/>
</dbReference>
<protein>
    <recommendedName>
        <fullName evidence="4">ParB-like N-terminal domain-containing protein</fullName>
    </recommendedName>
</protein>
<comment type="caution">
    <text evidence="5">The sequence shown here is derived from an EMBL/GenBank/DDBJ whole genome shotgun (WGS) entry which is preliminary data.</text>
</comment>
<dbReference type="CDD" id="cd16401">
    <property type="entry name" value="ParB_N_like_MT"/>
    <property type="match status" value="1"/>
</dbReference>